<evidence type="ECO:0000313" key="2">
    <source>
        <dbReference type="Proteomes" id="UP000774326"/>
    </source>
</evidence>
<dbReference type="EMBL" id="JAEUBG010000542">
    <property type="protein sequence ID" value="KAH3688032.1"/>
    <property type="molecule type" value="Genomic_DNA"/>
</dbReference>
<protein>
    <submittedName>
        <fullName evidence="1">Uncharacterized protein</fullName>
    </submittedName>
</protein>
<accession>A0A9P8QEN2</accession>
<organism evidence="1 2">
    <name type="scientific">Wickerhamomyces pijperi</name>
    <name type="common">Yeast</name>
    <name type="synonym">Pichia pijperi</name>
    <dbReference type="NCBI Taxonomy" id="599730"/>
    <lineage>
        <taxon>Eukaryota</taxon>
        <taxon>Fungi</taxon>
        <taxon>Dikarya</taxon>
        <taxon>Ascomycota</taxon>
        <taxon>Saccharomycotina</taxon>
        <taxon>Saccharomycetes</taxon>
        <taxon>Phaffomycetales</taxon>
        <taxon>Wickerhamomycetaceae</taxon>
        <taxon>Wickerhamomyces</taxon>
    </lineage>
</organism>
<dbReference type="AlphaFoldDB" id="A0A9P8QEN2"/>
<reference evidence="1" key="1">
    <citation type="journal article" date="2021" name="Open Biol.">
        <title>Shared evolutionary footprints suggest mitochondrial oxidative damage underlies multiple complex I losses in fungi.</title>
        <authorList>
            <person name="Schikora-Tamarit M.A."/>
            <person name="Marcet-Houben M."/>
            <person name="Nosek J."/>
            <person name="Gabaldon T."/>
        </authorList>
    </citation>
    <scope>NUCLEOTIDE SEQUENCE</scope>
    <source>
        <strain evidence="1">CBS2887</strain>
    </source>
</reference>
<reference evidence="1" key="2">
    <citation type="submission" date="2021-01" db="EMBL/GenBank/DDBJ databases">
        <authorList>
            <person name="Schikora-Tamarit M.A."/>
        </authorList>
    </citation>
    <scope>NUCLEOTIDE SEQUENCE</scope>
    <source>
        <strain evidence="1">CBS2887</strain>
    </source>
</reference>
<keyword evidence="2" id="KW-1185">Reference proteome</keyword>
<sequence length="85" mass="9127">MLQDSLVLCVVVCRINLSHSSGLNAVALGDFKPVAKYPFIAIELTALGNINTNSLDLGSNLPDRLPGFQTGQRERFFVALAPLAL</sequence>
<dbReference type="Proteomes" id="UP000774326">
    <property type="component" value="Unassembled WGS sequence"/>
</dbReference>
<comment type="caution">
    <text evidence="1">The sequence shown here is derived from an EMBL/GenBank/DDBJ whole genome shotgun (WGS) entry which is preliminary data.</text>
</comment>
<proteinExistence type="predicted"/>
<evidence type="ECO:0000313" key="1">
    <source>
        <dbReference type="EMBL" id="KAH3688032.1"/>
    </source>
</evidence>
<gene>
    <name evidence="1" type="ORF">WICPIJ_000981</name>
</gene>
<name>A0A9P8QEN2_WICPI</name>